<evidence type="ECO:0000256" key="2">
    <source>
        <dbReference type="SAM" id="MobiDB-lite"/>
    </source>
</evidence>
<dbReference type="Gene3D" id="3.30.50.10">
    <property type="entry name" value="Erythroid Transcription Factor GATA-1, subunit A"/>
    <property type="match status" value="1"/>
</dbReference>
<keyword evidence="1" id="KW-0862">Zinc</keyword>
<protein>
    <recommendedName>
        <fullName evidence="3">GATA-type domain-containing protein</fullName>
    </recommendedName>
</protein>
<keyword evidence="1" id="KW-0863">Zinc-finger</keyword>
<feature type="domain" description="GATA-type" evidence="3">
    <location>
        <begin position="358"/>
        <end position="411"/>
    </location>
</feature>
<organism evidence="4 5">
    <name type="scientific">Favolaschia claudopus</name>
    <dbReference type="NCBI Taxonomy" id="2862362"/>
    <lineage>
        <taxon>Eukaryota</taxon>
        <taxon>Fungi</taxon>
        <taxon>Dikarya</taxon>
        <taxon>Basidiomycota</taxon>
        <taxon>Agaricomycotina</taxon>
        <taxon>Agaricomycetes</taxon>
        <taxon>Agaricomycetidae</taxon>
        <taxon>Agaricales</taxon>
        <taxon>Marasmiineae</taxon>
        <taxon>Mycenaceae</taxon>
        <taxon>Favolaschia</taxon>
    </lineage>
</organism>
<dbReference type="GO" id="GO:0006355">
    <property type="term" value="P:regulation of DNA-templated transcription"/>
    <property type="evidence" value="ECO:0007669"/>
    <property type="project" value="InterPro"/>
</dbReference>
<keyword evidence="5" id="KW-1185">Reference proteome</keyword>
<accession>A0AAW0AKJ3</accession>
<feature type="region of interest" description="Disordered" evidence="2">
    <location>
        <begin position="344"/>
        <end position="367"/>
    </location>
</feature>
<comment type="caution">
    <text evidence="4">The sequence shown here is derived from an EMBL/GenBank/DDBJ whole genome shotgun (WGS) entry which is preliminary data.</text>
</comment>
<dbReference type="AlphaFoldDB" id="A0AAW0AKJ3"/>
<feature type="compositionally biased region" description="Basic and acidic residues" evidence="2">
    <location>
        <begin position="348"/>
        <end position="367"/>
    </location>
</feature>
<dbReference type="EMBL" id="JAWWNJ010000058">
    <property type="protein sequence ID" value="KAK7013697.1"/>
    <property type="molecule type" value="Genomic_DNA"/>
</dbReference>
<sequence>MGGLSAIDPFNYSSYNPTNDHVPNCTSSAFPASSSPSWLFWDASAHSTFSPHLIGSPLLERPMPQSHLTAEGAFTLFASSATPTNRCGTYEAMLDSQPIDPQPSSPPNLMINFNPASFYAEHAYEPDVELGGEGTEMESDCLDALTSSNNFETWYSNSEASETSTSQCPLDDFLSDSDSKTICAGEMNITFVSSHANPSTYEYEPSPGIRNVGPEQMSAIEHRMMSACDSLLNCNLDDLLRLWPSTHYQQPDSSTALTKQNTLAVAQINDYSRDNTPTIDHCPESLGTPSPTPNSGARSPDGASVWQLCARCSNIFATSWNPPAIEHRSCDACMLDLSRPETQQSSHYLEDDGTGHTDDESKQCSHCHEWKPPAGGEGKGDAWMCNACLVYWRRYREHRPRRLWKKPYHSRMGRGNRGGNHTT</sequence>
<dbReference type="InterPro" id="IPR013088">
    <property type="entry name" value="Znf_NHR/GATA"/>
</dbReference>
<proteinExistence type="predicted"/>
<dbReference type="SMART" id="SM00401">
    <property type="entry name" value="ZnF_GATA"/>
    <property type="match status" value="1"/>
</dbReference>
<dbReference type="Proteomes" id="UP001362999">
    <property type="component" value="Unassembled WGS sequence"/>
</dbReference>
<evidence type="ECO:0000256" key="1">
    <source>
        <dbReference type="PROSITE-ProRule" id="PRU00094"/>
    </source>
</evidence>
<reference evidence="4 5" key="1">
    <citation type="journal article" date="2024" name="J Genomics">
        <title>Draft genome sequencing and assembly of Favolaschia claudopus CIRM-BRFM 2984 isolated from oak limbs.</title>
        <authorList>
            <person name="Navarro D."/>
            <person name="Drula E."/>
            <person name="Chaduli D."/>
            <person name="Cazenave R."/>
            <person name="Ahrendt S."/>
            <person name="Wang J."/>
            <person name="Lipzen A."/>
            <person name="Daum C."/>
            <person name="Barry K."/>
            <person name="Grigoriev I.V."/>
            <person name="Favel A."/>
            <person name="Rosso M.N."/>
            <person name="Martin F."/>
        </authorList>
    </citation>
    <scope>NUCLEOTIDE SEQUENCE [LARGE SCALE GENOMIC DNA]</scope>
    <source>
        <strain evidence="4 5">CIRM-BRFM 2984</strain>
    </source>
</reference>
<dbReference type="GO" id="GO:0043565">
    <property type="term" value="F:sequence-specific DNA binding"/>
    <property type="evidence" value="ECO:0007669"/>
    <property type="project" value="InterPro"/>
</dbReference>
<keyword evidence="1" id="KW-0479">Metal-binding</keyword>
<feature type="compositionally biased region" description="Polar residues" evidence="2">
    <location>
        <begin position="287"/>
        <end position="297"/>
    </location>
</feature>
<evidence type="ECO:0000313" key="5">
    <source>
        <dbReference type="Proteomes" id="UP001362999"/>
    </source>
</evidence>
<name>A0AAW0AKJ3_9AGAR</name>
<evidence type="ECO:0000313" key="4">
    <source>
        <dbReference type="EMBL" id="KAK7013697.1"/>
    </source>
</evidence>
<dbReference type="InterPro" id="IPR000679">
    <property type="entry name" value="Znf_GATA"/>
</dbReference>
<evidence type="ECO:0000259" key="3">
    <source>
        <dbReference type="PROSITE" id="PS50114"/>
    </source>
</evidence>
<feature type="region of interest" description="Disordered" evidence="2">
    <location>
        <begin position="274"/>
        <end position="300"/>
    </location>
</feature>
<dbReference type="PROSITE" id="PS50114">
    <property type="entry name" value="GATA_ZN_FINGER_2"/>
    <property type="match status" value="1"/>
</dbReference>
<dbReference type="SUPFAM" id="SSF57716">
    <property type="entry name" value="Glucocorticoid receptor-like (DNA-binding domain)"/>
    <property type="match status" value="1"/>
</dbReference>
<dbReference type="GO" id="GO:0008270">
    <property type="term" value="F:zinc ion binding"/>
    <property type="evidence" value="ECO:0007669"/>
    <property type="project" value="UniProtKB-KW"/>
</dbReference>
<gene>
    <name evidence="4" type="ORF">R3P38DRAFT_3206259</name>
</gene>